<dbReference type="eggNOG" id="ENOG503126W">
    <property type="taxonomic scope" value="Bacteria"/>
</dbReference>
<protein>
    <submittedName>
        <fullName evidence="1">Uncharacterized protein</fullName>
    </submittedName>
</protein>
<sequence length="52" mass="6160">MVQEDDAMLMALLGRLAEAWHTVLASVTDPYRPELHYMRGPGPRWRERHRKD</sequence>
<evidence type="ECO:0000313" key="1">
    <source>
        <dbReference type="EMBL" id="ACL55541.1"/>
    </source>
</evidence>
<reference evidence="1 2" key="1">
    <citation type="submission" date="2009-01" db="EMBL/GenBank/DDBJ databases">
        <title>Complete sequence of chromosome of Methylobacterium nodulans ORS 2060.</title>
        <authorList>
            <consortium name="US DOE Joint Genome Institute"/>
            <person name="Lucas S."/>
            <person name="Copeland A."/>
            <person name="Lapidus A."/>
            <person name="Glavina del Rio T."/>
            <person name="Dalin E."/>
            <person name="Tice H."/>
            <person name="Bruce D."/>
            <person name="Goodwin L."/>
            <person name="Pitluck S."/>
            <person name="Sims D."/>
            <person name="Brettin T."/>
            <person name="Detter J.C."/>
            <person name="Han C."/>
            <person name="Larimer F."/>
            <person name="Land M."/>
            <person name="Hauser L."/>
            <person name="Kyrpides N."/>
            <person name="Ivanova N."/>
            <person name="Marx C.J."/>
            <person name="Richardson P."/>
        </authorList>
    </citation>
    <scope>NUCLEOTIDE SEQUENCE [LARGE SCALE GENOMIC DNA]</scope>
    <source>
        <strain evidence="2">LMG 21967 / CNCM I-2342 / ORS 2060</strain>
    </source>
</reference>
<dbReference type="HOGENOM" id="CLU_210804_0_0_5"/>
<organism evidence="1 2">
    <name type="scientific">Methylobacterium nodulans (strain LMG 21967 / CNCM I-2342 / ORS 2060)</name>
    <dbReference type="NCBI Taxonomy" id="460265"/>
    <lineage>
        <taxon>Bacteria</taxon>
        <taxon>Pseudomonadati</taxon>
        <taxon>Pseudomonadota</taxon>
        <taxon>Alphaproteobacteria</taxon>
        <taxon>Hyphomicrobiales</taxon>
        <taxon>Methylobacteriaceae</taxon>
        <taxon>Methylobacterium</taxon>
    </lineage>
</organism>
<dbReference type="EMBL" id="CP001349">
    <property type="protein sequence ID" value="ACL55541.1"/>
    <property type="molecule type" value="Genomic_DNA"/>
</dbReference>
<dbReference type="Proteomes" id="UP000008207">
    <property type="component" value="Chromosome"/>
</dbReference>
<gene>
    <name evidence="1" type="ordered locus">Mnod_0499</name>
</gene>
<evidence type="ECO:0000313" key="2">
    <source>
        <dbReference type="Proteomes" id="UP000008207"/>
    </source>
</evidence>
<name>B8ICF3_METNO</name>
<dbReference type="AlphaFoldDB" id="B8ICF3"/>
<dbReference type="RefSeq" id="WP_015927251.1">
    <property type="nucleotide sequence ID" value="NC_011894.1"/>
</dbReference>
<keyword evidence="2" id="KW-1185">Reference proteome</keyword>
<accession>B8ICF3</accession>
<proteinExistence type="predicted"/>
<dbReference type="OrthoDB" id="8086182at2"/>
<dbReference type="KEGG" id="mno:Mnod_0499"/>